<evidence type="ECO:0000313" key="10">
    <source>
        <dbReference type="EMBL" id="MDS0293981.1"/>
    </source>
</evidence>
<sequence>MTADVRRTGVILAGGRSTRFEGGDKALAPLDGEPLVRHVASALAPVVDELVVNCRSEQADDLTEAVGDLSVPLVLAFDPIRDRGPLFGLRTALRHANGAYALAAPCDMPWLSTPLLEHLLSQAVGATGAALEWERCVRPFPIAVHVGSGLVSCSELLRTGRREFGAFLSSLGPVVVDERVARAHGAPAILRDVDVRSDLPDPLRRPDPSGVDP</sequence>
<dbReference type="Proteomes" id="UP001254813">
    <property type="component" value="Unassembled WGS sequence"/>
</dbReference>
<feature type="binding site" evidence="8">
    <location>
        <position position="107"/>
    </location>
    <ligand>
        <name>GTP</name>
        <dbReference type="ChEBI" id="CHEBI:37565"/>
    </ligand>
</feature>
<comment type="caution">
    <text evidence="10">The sequence shown here is derived from an EMBL/GenBank/DDBJ whole genome shotgun (WGS) entry which is preliminary data.</text>
</comment>
<keyword evidence="7 8" id="KW-0501">Molybdenum cofactor biosynthesis</keyword>
<evidence type="ECO:0000256" key="8">
    <source>
        <dbReference type="HAMAP-Rule" id="MF_00316"/>
    </source>
</evidence>
<gene>
    <name evidence="8" type="primary">mobA</name>
    <name evidence="10" type="ORF">NDI79_07335</name>
</gene>
<keyword evidence="2 8" id="KW-0808">Transferase</keyword>
<dbReference type="SUPFAM" id="SSF53448">
    <property type="entry name" value="Nucleotide-diphospho-sugar transferases"/>
    <property type="match status" value="1"/>
</dbReference>
<dbReference type="Pfam" id="PF12804">
    <property type="entry name" value="NTP_transf_3"/>
    <property type="match status" value="1"/>
</dbReference>
<comment type="domain">
    <text evidence="8">The N-terminal domain determines nucleotide recognition and specific binding, while the C-terminal domain determines the specific binding to the target protein.</text>
</comment>
<keyword evidence="3 8" id="KW-0479">Metal-binding</keyword>
<reference evidence="10 11" key="1">
    <citation type="submission" date="2022-06" db="EMBL/GenBank/DDBJ databases">
        <title>Halogeometricum sp. a new haloarchaeum isolate from saline soil.</title>
        <authorList>
            <person name="Strakova D."/>
            <person name="Galisteo C."/>
            <person name="Sanchez-Porro C."/>
            <person name="Ventosa A."/>
        </authorList>
    </citation>
    <scope>NUCLEOTIDE SEQUENCE [LARGE SCALE GENOMIC DNA]</scope>
    <source>
        <strain evidence="11">S3BR25-2</strain>
    </source>
</reference>
<evidence type="ECO:0000256" key="1">
    <source>
        <dbReference type="ARBA" id="ARBA00022490"/>
    </source>
</evidence>
<evidence type="ECO:0000259" key="9">
    <source>
        <dbReference type="Pfam" id="PF12804"/>
    </source>
</evidence>
<proteinExistence type="inferred from homology"/>
<keyword evidence="4 8" id="KW-0547">Nucleotide-binding</keyword>
<feature type="binding site" evidence="8">
    <location>
        <position position="53"/>
    </location>
    <ligand>
        <name>GTP</name>
        <dbReference type="ChEBI" id="CHEBI:37565"/>
    </ligand>
</feature>
<feature type="binding site" evidence="8">
    <location>
        <position position="107"/>
    </location>
    <ligand>
        <name>Mg(2+)</name>
        <dbReference type="ChEBI" id="CHEBI:18420"/>
    </ligand>
</feature>
<keyword evidence="5 8" id="KW-0460">Magnesium</keyword>
<protein>
    <recommendedName>
        <fullName evidence="8">Probable molybdenum cofactor guanylyltransferase</fullName>
        <shortName evidence="8">MoCo guanylyltransferase</shortName>
        <ecNumber evidence="8">2.7.7.77</ecNumber>
    </recommendedName>
    <alternativeName>
        <fullName evidence="8">GTP:molybdopterin guanylyltransferase</fullName>
    </alternativeName>
    <alternativeName>
        <fullName evidence="8">Mo-MPT guanylyltransferase</fullName>
    </alternativeName>
    <alternativeName>
        <fullName evidence="8">Molybdopterin guanylyltransferase</fullName>
    </alternativeName>
    <alternativeName>
        <fullName evidence="8">Molybdopterin-guanine dinucleotide synthase</fullName>
        <shortName evidence="8">MGD synthase</shortName>
    </alternativeName>
</protein>
<name>A0ABU2FZL5_9EURY</name>
<comment type="caution">
    <text evidence="8">Lacks conserved residue(s) required for the propagation of feature annotation.</text>
</comment>
<evidence type="ECO:0000256" key="7">
    <source>
        <dbReference type="ARBA" id="ARBA00023150"/>
    </source>
</evidence>
<dbReference type="InterPro" id="IPR025877">
    <property type="entry name" value="MobA-like_NTP_Trfase"/>
</dbReference>
<evidence type="ECO:0000256" key="6">
    <source>
        <dbReference type="ARBA" id="ARBA00023134"/>
    </source>
</evidence>
<dbReference type="PANTHER" id="PTHR19136">
    <property type="entry name" value="MOLYBDENUM COFACTOR GUANYLYLTRANSFERASE"/>
    <property type="match status" value="1"/>
</dbReference>
<dbReference type="EMBL" id="JAMQOQ010000002">
    <property type="protein sequence ID" value="MDS0293981.1"/>
    <property type="molecule type" value="Genomic_DNA"/>
</dbReference>
<feature type="domain" description="MobA-like NTP transferase" evidence="9">
    <location>
        <begin position="9"/>
        <end position="134"/>
    </location>
</feature>
<comment type="cofactor">
    <cofactor evidence="8">
        <name>Mg(2+)</name>
        <dbReference type="ChEBI" id="CHEBI:18420"/>
    </cofactor>
</comment>
<evidence type="ECO:0000313" key="11">
    <source>
        <dbReference type="Proteomes" id="UP001254813"/>
    </source>
</evidence>
<keyword evidence="1 8" id="KW-0963">Cytoplasm</keyword>
<evidence type="ECO:0000256" key="3">
    <source>
        <dbReference type="ARBA" id="ARBA00022723"/>
    </source>
</evidence>
<keyword evidence="11" id="KW-1185">Reference proteome</keyword>
<organism evidence="10 11">
    <name type="scientific">Halogeometricum luteum</name>
    <dbReference type="NCBI Taxonomy" id="2950537"/>
    <lineage>
        <taxon>Archaea</taxon>
        <taxon>Methanobacteriati</taxon>
        <taxon>Methanobacteriota</taxon>
        <taxon>Stenosarchaea group</taxon>
        <taxon>Halobacteria</taxon>
        <taxon>Halobacteriales</taxon>
        <taxon>Haloferacaceae</taxon>
        <taxon>Halogeometricum</taxon>
    </lineage>
</organism>
<evidence type="ECO:0000256" key="5">
    <source>
        <dbReference type="ARBA" id="ARBA00022842"/>
    </source>
</evidence>
<dbReference type="HAMAP" id="MF_00316">
    <property type="entry name" value="MobA"/>
    <property type="match status" value="1"/>
</dbReference>
<keyword evidence="10" id="KW-0548">Nucleotidyltransferase</keyword>
<comment type="similarity">
    <text evidence="8">Belongs to the MobA family.</text>
</comment>
<comment type="subcellular location">
    <subcellularLocation>
        <location evidence="8">Cytoplasm</location>
    </subcellularLocation>
</comment>
<dbReference type="InterPro" id="IPR013482">
    <property type="entry name" value="Molybde_CF_guanTrfase"/>
</dbReference>
<dbReference type="RefSeq" id="WP_310927834.1">
    <property type="nucleotide sequence ID" value="NZ_JAMQOQ010000002.1"/>
</dbReference>
<comment type="catalytic activity">
    <reaction evidence="8">
        <text>Mo-molybdopterin + GTP + H(+) = Mo-molybdopterin guanine dinucleotide + diphosphate</text>
        <dbReference type="Rhea" id="RHEA:34243"/>
        <dbReference type="ChEBI" id="CHEBI:15378"/>
        <dbReference type="ChEBI" id="CHEBI:33019"/>
        <dbReference type="ChEBI" id="CHEBI:37565"/>
        <dbReference type="ChEBI" id="CHEBI:71302"/>
        <dbReference type="ChEBI" id="CHEBI:71310"/>
        <dbReference type="EC" id="2.7.7.77"/>
    </reaction>
</comment>
<dbReference type="InterPro" id="IPR029044">
    <property type="entry name" value="Nucleotide-diphossugar_trans"/>
</dbReference>
<keyword evidence="6 8" id="KW-0342">GTP-binding</keyword>
<feature type="binding site" evidence="8">
    <location>
        <begin position="12"/>
        <end position="14"/>
    </location>
    <ligand>
        <name>GTP</name>
        <dbReference type="ChEBI" id="CHEBI:37565"/>
    </ligand>
</feature>
<evidence type="ECO:0000256" key="4">
    <source>
        <dbReference type="ARBA" id="ARBA00022741"/>
    </source>
</evidence>
<evidence type="ECO:0000256" key="2">
    <source>
        <dbReference type="ARBA" id="ARBA00022679"/>
    </source>
</evidence>
<accession>A0ABU2FZL5</accession>
<dbReference type="Gene3D" id="3.90.550.10">
    <property type="entry name" value="Spore Coat Polysaccharide Biosynthesis Protein SpsA, Chain A"/>
    <property type="match status" value="1"/>
</dbReference>
<dbReference type="GO" id="GO:0016779">
    <property type="term" value="F:nucleotidyltransferase activity"/>
    <property type="evidence" value="ECO:0007669"/>
    <property type="project" value="UniProtKB-KW"/>
</dbReference>
<dbReference type="PANTHER" id="PTHR19136:SF81">
    <property type="entry name" value="MOLYBDENUM COFACTOR GUANYLYLTRANSFERASE"/>
    <property type="match status" value="1"/>
</dbReference>
<dbReference type="EC" id="2.7.7.77" evidence="8"/>
<comment type="function">
    <text evidence="8">Transfers a GMP moiety from GTP to Mo-molybdopterin (Mo-MPT) cofactor (Moco or molybdenum cofactor) to form Mo-molybdopterin guanine dinucleotide (Mo-MGD) cofactor.</text>
</comment>
<dbReference type="CDD" id="cd02503">
    <property type="entry name" value="MobA"/>
    <property type="match status" value="1"/>
</dbReference>
<feature type="binding site" evidence="8">
    <location>
        <position position="25"/>
    </location>
    <ligand>
        <name>GTP</name>
        <dbReference type="ChEBI" id="CHEBI:37565"/>
    </ligand>
</feature>